<dbReference type="AlphaFoldDB" id="A0A7H4NYK7"/>
<proteinExistence type="predicted"/>
<evidence type="ECO:0000313" key="1">
    <source>
        <dbReference type="EMBL" id="STW05272.1"/>
    </source>
</evidence>
<dbReference type="Proteomes" id="UP000254571">
    <property type="component" value="Unassembled WGS sequence"/>
</dbReference>
<protein>
    <submittedName>
        <fullName evidence="1">Phage major capsid protein</fullName>
    </submittedName>
</protein>
<evidence type="ECO:0000313" key="2">
    <source>
        <dbReference type="Proteomes" id="UP000254571"/>
    </source>
</evidence>
<organism evidence="1 2">
    <name type="scientific">Klebsiella grimontii</name>
    <dbReference type="NCBI Taxonomy" id="2058152"/>
    <lineage>
        <taxon>Bacteria</taxon>
        <taxon>Pseudomonadati</taxon>
        <taxon>Pseudomonadota</taxon>
        <taxon>Gammaproteobacteria</taxon>
        <taxon>Enterobacterales</taxon>
        <taxon>Enterobacteriaceae</taxon>
        <taxon>Klebsiella/Raoultella group</taxon>
        <taxon>Klebsiella</taxon>
    </lineage>
</organism>
<reference evidence="1 2" key="1">
    <citation type="submission" date="2018-06" db="EMBL/GenBank/DDBJ databases">
        <authorList>
            <consortium name="Pathogen Informatics"/>
            <person name="Doyle S."/>
        </authorList>
    </citation>
    <scope>NUCLEOTIDE SEQUENCE [LARGE SCALE GENOMIC DNA]</scope>
    <source>
        <strain evidence="1 2">NCTC9149</strain>
    </source>
</reference>
<dbReference type="EMBL" id="UGMX01000002">
    <property type="protein sequence ID" value="STW05272.1"/>
    <property type="molecule type" value="Genomic_DNA"/>
</dbReference>
<dbReference type="InterPro" id="IPR006441">
    <property type="entry name" value="Phage_P2_GpN"/>
</dbReference>
<comment type="caution">
    <text evidence="1">The sequence shown here is derived from an EMBL/GenBank/DDBJ whole genome shotgun (WGS) entry which is preliminary data.</text>
</comment>
<dbReference type="Pfam" id="PF05125">
    <property type="entry name" value="Phage_cap_P2"/>
    <property type="match status" value="1"/>
</dbReference>
<sequence length="123" mass="13411">MRIRNAIVKRQAAGPHHDRVQRCEACKTSNRVANPLLQDVNKGWLQKVREDAADCVMGSTTAEDGTTTADPVKVGKGGKYANLDALVMDAVNELIDPIFQDDADLVVICGRELLSDKYFPAGQ</sequence>
<gene>
    <name evidence="1" type="ORF">NCTC9149_01647</name>
</gene>
<accession>A0A7H4NYK7</accession>
<name>A0A7H4NYK7_9ENTR</name>